<organism evidence="1 2">
    <name type="scientific">Rivibacter subsaxonicus</name>
    <dbReference type="NCBI Taxonomy" id="457575"/>
    <lineage>
        <taxon>Bacteria</taxon>
        <taxon>Pseudomonadati</taxon>
        <taxon>Pseudomonadota</taxon>
        <taxon>Betaproteobacteria</taxon>
        <taxon>Burkholderiales</taxon>
        <taxon>Rivibacter</taxon>
    </lineage>
</organism>
<keyword evidence="2" id="KW-1185">Reference proteome</keyword>
<dbReference type="EMBL" id="SHKP01000009">
    <property type="protein sequence ID" value="RZT92549.1"/>
    <property type="molecule type" value="Genomic_DNA"/>
</dbReference>
<proteinExistence type="predicted"/>
<dbReference type="RefSeq" id="WP_130434596.1">
    <property type="nucleotide sequence ID" value="NZ_SHKP01000009.1"/>
</dbReference>
<gene>
    <name evidence="1" type="ORF">EV670_3525</name>
</gene>
<dbReference type="Pfam" id="PF11927">
    <property type="entry name" value="HODM_asu-like"/>
    <property type="match status" value="1"/>
</dbReference>
<dbReference type="AlphaFoldDB" id="A0A4V6MEG1"/>
<dbReference type="InterPro" id="IPR021848">
    <property type="entry name" value="HODM_asu-like"/>
</dbReference>
<protein>
    <submittedName>
        <fullName evidence="1">Uncharacterized protein DUF3445</fullName>
    </submittedName>
</protein>
<dbReference type="OrthoDB" id="5242510at2"/>
<reference evidence="1 2" key="1">
    <citation type="submission" date="2019-02" db="EMBL/GenBank/DDBJ databases">
        <title>Genomic Encyclopedia of Type Strains, Phase IV (KMG-IV): sequencing the most valuable type-strain genomes for metagenomic binning, comparative biology and taxonomic classification.</title>
        <authorList>
            <person name="Goeker M."/>
        </authorList>
    </citation>
    <scope>NUCLEOTIDE SEQUENCE [LARGE SCALE GENOMIC DNA]</scope>
    <source>
        <strain evidence="1 2">DSM 19570</strain>
    </source>
</reference>
<dbReference type="Proteomes" id="UP000293671">
    <property type="component" value="Unassembled WGS sequence"/>
</dbReference>
<comment type="caution">
    <text evidence="1">The sequence shown here is derived from an EMBL/GenBank/DDBJ whole genome shotgun (WGS) entry which is preliminary data.</text>
</comment>
<accession>A0A4V6MEG1</accession>
<evidence type="ECO:0000313" key="1">
    <source>
        <dbReference type="EMBL" id="RZT92549.1"/>
    </source>
</evidence>
<evidence type="ECO:0000313" key="2">
    <source>
        <dbReference type="Proteomes" id="UP000293671"/>
    </source>
</evidence>
<name>A0A4V6MEG1_9BURK</name>
<sequence>MFDFDSAVTAPFRMQPGLRRIAPGAPQLTALAPAHPAFAEKLSVLREHPFDALLQADGFDAGPALDALVATAQQQCPQALRREGTRLLAPALAIALDADAALHPLVGAHDEALRVLAALPPSWRRAGLLCLALHEDFAIVDGAAAALPWMAVCLPSHWAPATKVGRSFAEVHAPVADNALIVNAARQLSAMVCREPRWERFVWTLGPHGGHDQHPQRRAPGVWPEPADFGRGVHFRSEHQSFIPLPERTQAIFTIHVAVRPLQEAVDTPARARALHDAVASMSPAVLEYRALGEVRTPLLAWLAARAGPAPA</sequence>